<name>A0A8S1U9Y3_PAROT</name>
<keyword evidence="2" id="KW-1133">Transmembrane helix</keyword>
<dbReference type="OrthoDB" id="302832at2759"/>
<dbReference type="Proteomes" id="UP000683925">
    <property type="component" value="Unassembled WGS sequence"/>
</dbReference>
<evidence type="ECO:0000256" key="1">
    <source>
        <dbReference type="SAM" id="MobiDB-lite"/>
    </source>
</evidence>
<proteinExistence type="predicted"/>
<comment type="caution">
    <text evidence="3">The sequence shown here is derived from an EMBL/GenBank/DDBJ whole genome shotgun (WGS) entry which is preliminary data.</text>
</comment>
<evidence type="ECO:0000256" key="2">
    <source>
        <dbReference type="SAM" id="Phobius"/>
    </source>
</evidence>
<feature type="compositionally biased region" description="Basic and acidic residues" evidence="1">
    <location>
        <begin position="204"/>
        <end position="221"/>
    </location>
</feature>
<accession>A0A8S1U9Y3</accession>
<protein>
    <submittedName>
        <fullName evidence="3">Uncharacterized protein</fullName>
    </submittedName>
</protein>
<sequence>MCAKSEYLNTTESFARIQNVEKITTIKSISLQVFLISISLKLETKIRKVIENQTKLIEILKIVKLKMIHGYKIESKKQIQRPNYVIMCNDQKQFVQFYINLIKEMNYKPISDQQSVDIVEDDGELDVVNIKQNKRLNTYNSKLIIVWIMILIILFGGILIYVSNQAKEQKKVIPKEETKVNITIPKVQDNKKDDSNFDGPKLIDIQDERKKDEDTDHNEDKEIQEEQLSKEEDIPQQNVNKSELNQTIVNESQIKNQTVNGTEPHANKDTHKDIQQNRRNDEVLCEKGYYMDKNLKACKQCEEKCSECMHITGTCYRCEEEYYLNIYGKCINICEQNQKKQPNLLISEENKNQTIPFCFGKNHSSSFYMGVQKSKSTHFVLPYLIIHPAKSVSQVYHNDFPIVYYFNKDLFNFEENIKLSDIAQEAQERLLIVIIVGSHTLYDYTLFNSFLFQNAIENIEQIVKAKSTTFRSYFGQEYNGYGAIREYISQYRNNTIDLIISDDPSELLHEEVELNQLVTQERHMTDYNFESLSGAKSDKSVLIVMQYTMKDENHHNNQCDRFKYVSFVHCQIREVQISHIQKMKQNFEFISQFVVQLNLE</sequence>
<gene>
    <name evidence="3" type="ORF">POCTA_138.1.T0380280</name>
</gene>
<keyword evidence="2" id="KW-0812">Transmembrane</keyword>
<evidence type="ECO:0000313" key="4">
    <source>
        <dbReference type="Proteomes" id="UP000683925"/>
    </source>
</evidence>
<reference evidence="3" key="1">
    <citation type="submission" date="2021-01" db="EMBL/GenBank/DDBJ databases">
        <authorList>
            <consortium name="Genoscope - CEA"/>
            <person name="William W."/>
        </authorList>
    </citation>
    <scope>NUCLEOTIDE SEQUENCE</scope>
</reference>
<dbReference type="OMA" id="SECMHIT"/>
<keyword evidence="2" id="KW-0472">Membrane</keyword>
<feature type="transmembrane region" description="Helical" evidence="2">
    <location>
        <begin position="143"/>
        <end position="162"/>
    </location>
</feature>
<dbReference type="EMBL" id="CAJJDP010000038">
    <property type="protein sequence ID" value="CAD8160622.1"/>
    <property type="molecule type" value="Genomic_DNA"/>
</dbReference>
<keyword evidence="4" id="KW-1185">Reference proteome</keyword>
<feature type="compositionally biased region" description="Polar residues" evidence="1">
    <location>
        <begin position="235"/>
        <end position="261"/>
    </location>
</feature>
<feature type="region of interest" description="Disordered" evidence="1">
    <location>
        <begin position="189"/>
        <end position="275"/>
    </location>
</feature>
<evidence type="ECO:0000313" key="3">
    <source>
        <dbReference type="EMBL" id="CAD8160622.1"/>
    </source>
</evidence>
<dbReference type="AlphaFoldDB" id="A0A8S1U9Y3"/>
<feature type="compositionally biased region" description="Basic and acidic residues" evidence="1">
    <location>
        <begin position="265"/>
        <end position="275"/>
    </location>
</feature>
<organism evidence="3 4">
    <name type="scientific">Paramecium octaurelia</name>
    <dbReference type="NCBI Taxonomy" id="43137"/>
    <lineage>
        <taxon>Eukaryota</taxon>
        <taxon>Sar</taxon>
        <taxon>Alveolata</taxon>
        <taxon>Ciliophora</taxon>
        <taxon>Intramacronucleata</taxon>
        <taxon>Oligohymenophorea</taxon>
        <taxon>Peniculida</taxon>
        <taxon>Parameciidae</taxon>
        <taxon>Paramecium</taxon>
    </lineage>
</organism>